<dbReference type="InterPro" id="IPR002577">
    <property type="entry name" value="HTH_HxlR"/>
</dbReference>
<dbReference type="PANTHER" id="PTHR33204:SF18">
    <property type="entry name" value="TRANSCRIPTIONAL REGULATORY PROTEIN"/>
    <property type="match status" value="1"/>
</dbReference>
<dbReference type="InterPro" id="IPR036388">
    <property type="entry name" value="WH-like_DNA-bd_sf"/>
</dbReference>
<proteinExistence type="predicted"/>
<evidence type="ECO:0000259" key="4">
    <source>
        <dbReference type="PROSITE" id="PS51118"/>
    </source>
</evidence>
<dbReference type="PANTHER" id="PTHR33204">
    <property type="entry name" value="TRANSCRIPTIONAL REGULATOR, MARR FAMILY"/>
    <property type="match status" value="1"/>
</dbReference>
<evidence type="ECO:0000256" key="1">
    <source>
        <dbReference type="ARBA" id="ARBA00023015"/>
    </source>
</evidence>
<dbReference type="InterPro" id="IPR036390">
    <property type="entry name" value="WH_DNA-bd_sf"/>
</dbReference>
<evidence type="ECO:0000313" key="5">
    <source>
        <dbReference type="EMBL" id="MDT0351493.1"/>
    </source>
</evidence>
<keyword evidence="6" id="KW-1185">Reference proteome</keyword>
<sequence>MVDAVEGYGQYCPVALGAEVFAERWTPIIVRNLMGGAERFGDILDGAPGLSRSVLAQRLRSLERAGVVERCLTGAVPTYRLTVCGQELAEVCLALGRWGARWRETLPEHHDPYLVVWMLSRMVHLDELPRRRVVVRFDVRDSRPPNRLWLVLAAGEREVCVTDPGYGDDAVVTADIATLVAWHCGRLSLGQAQRAGMHVVATPADERMLAAWGRLSPFAEVTPMPR</sequence>
<protein>
    <submittedName>
        <fullName evidence="5">Helix-turn-helix domain-containing protein</fullName>
    </submittedName>
</protein>
<dbReference type="RefSeq" id="WP_311557831.1">
    <property type="nucleotide sequence ID" value="NZ_JAVREJ010000013.1"/>
</dbReference>
<name>A0ABU2NDE1_9PSEU</name>
<keyword evidence="3" id="KW-0804">Transcription</keyword>
<evidence type="ECO:0000256" key="2">
    <source>
        <dbReference type="ARBA" id="ARBA00023125"/>
    </source>
</evidence>
<keyword evidence="1" id="KW-0805">Transcription regulation</keyword>
<dbReference type="Gene3D" id="1.10.10.10">
    <property type="entry name" value="Winged helix-like DNA-binding domain superfamily/Winged helix DNA-binding domain"/>
    <property type="match status" value="1"/>
</dbReference>
<feature type="domain" description="HTH hxlR-type" evidence="4">
    <location>
        <begin position="12"/>
        <end position="107"/>
    </location>
</feature>
<evidence type="ECO:0000256" key="3">
    <source>
        <dbReference type="ARBA" id="ARBA00023163"/>
    </source>
</evidence>
<evidence type="ECO:0000313" key="6">
    <source>
        <dbReference type="Proteomes" id="UP001183202"/>
    </source>
</evidence>
<keyword evidence="2" id="KW-0238">DNA-binding</keyword>
<gene>
    <name evidence="5" type="ORF">RM445_18335</name>
</gene>
<dbReference type="Proteomes" id="UP001183202">
    <property type="component" value="Unassembled WGS sequence"/>
</dbReference>
<dbReference type="SUPFAM" id="SSF46785">
    <property type="entry name" value="Winged helix' DNA-binding domain"/>
    <property type="match status" value="1"/>
</dbReference>
<accession>A0ABU2NDE1</accession>
<dbReference type="EMBL" id="JAVREJ010000013">
    <property type="protein sequence ID" value="MDT0351493.1"/>
    <property type="molecule type" value="Genomic_DNA"/>
</dbReference>
<reference evidence="6" key="1">
    <citation type="submission" date="2023-07" db="EMBL/GenBank/DDBJ databases">
        <title>30 novel species of actinomycetes from the DSMZ collection.</title>
        <authorList>
            <person name="Nouioui I."/>
        </authorList>
    </citation>
    <scope>NUCLEOTIDE SEQUENCE [LARGE SCALE GENOMIC DNA]</scope>
    <source>
        <strain evidence="6">DSM 45834</strain>
    </source>
</reference>
<dbReference type="PROSITE" id="PS51118">
    <property type="entry name" value="HTH_HXLR"/>
    <property type="match status" value="1"/>
</dbReference>
<dbReference type="Pfam" id="PF01638">
    <property type="entry name" value="HxlR"/>
    <property type="match status" value="1"/>
</dbReference>
<comment type="caution">
    <text evidence="5">The sequence shown here is derived from an EMBL/GenBank/DDBJ whole genome shotgun (WGS) entry which is preliminary data.</text>
</comment>
<organism evidence="5 6">
    <name type="scientific">Pseudonocardia charpentierae</name>
    <dbReference type="NCBI Taxonomy" id="3075545"/>
    <lineage>
        <taxon>Bacteria</taxon>
        <taxon>Bacillati</taxon>
        <taxon>Actinomycetota</taxon>
        <taxon>Actinomycetes</taxon>
        <taxon>Pseudonocardiales</taxon>
        <taxon>Pseudonocardiaceae</taxon>
        <taxon>Pseudonocardia</taxon>
    </lineage>
</organism>